<dbReference type="EMBL" id="BAAAVI010000031">
    <property type="protein sequence ID" value="GAA2881017.1"/>
    <property type="molecule type" value="Genomic_DNA"/>
</dbReference>
<evidence type="ECO:0000313" key="3">
    <source>
        <dbReference type="Proteomes" id="UP001500831"/>
    </source>
</evidence>
<sequence length="86" mass="9038">MRTGAALTGSVRAGAVRAPKTSLQPAPVLPKPPSDTISRRPAEAAVRRRQPRCMASQIAVVSRAPSVTAEAQWRTQAATPSAVPLR</sequence>
<accession>A0ABP6IJ88</accession>
<evidence type="ECO:0000313" key="2">
    <source>
        <dbReference type="EMBL" id="GAA2881017.1"/>
    </source>
</evidence>
<comment type="caution">
    <text evidence="2">The sequence shown here is derived from an EMBL/GenBank/DDBJ whole genome shotgun (WGS) entry which is preliminary data.</text>
</comment>
<keyword evidence="3" id="KW-1185">Reference proteome</keyword>
<protein>
    <submittedName>
        <fullName evidence="2">Uncharacterized protein</fullName>
    </submittedName>
</protein>
<dbReference type="Proteomes" id="UP001500831">
    <property type="component" value="Unassembled WGS sequence"/>
</dbReference>
<gene>
    <name evidence="2" type="ORF">GCM10010517_43850</name>
</gene>
<organism evidence="2 3">
    <name type="scientific">Streptosporangium fragile</name>
    <dbReference type="NCBI Taxonomy" id="46186"/>
    <lineage>
        <taxon>Bacteria</taxon>
        <taxon>Bacillati</taxon>
        <taxon>Actinomycetota</taxon>
        <taxon>Actinomycetes</taxon>
        <taxon>Streptosporangiales</taxon>
        <taxon>Streptosporangiaceae</taxon>
        <taxon>Streptosporangium</taxon>
    </lineage>
</organism>
<reference evidence="3" key="1">
    <citation type="journal article" date="2019" name="Int. J. Syst. Evol. Microbiol.">
        <title>The Global Catalogue of Microorganisms (GCM) 10K type strain sequencing project: providing services to taxonomists for standard genome sequencing and annotation.</title>
        <authorList>
            <consortium name="The Broad Institute Genomics Platform"/>
            <consortium name="The Broad Institute Genome Sequencing Center for Infectious Disease"/>
            <person name="Wu L."/>
            <person name="Ma J."/>
        </authorList>
    </citation>
    <scope>NUCLEOTIDE SEQUENCE [LARGE SCALE GENOMIC DNA]</scope>
    <source>
        <strain evidence="3">JCM 6242</strain>
    </source>
</reference>
<evidence type="ECO:0000256" key="1">
    <source>
        <dbReference type="SAM" id="MobiDB-lite"/>
    </source>
</evidence>
<feature type="region of interest" description="Disordered" evidence="1">
    <location>
        <begin position="1"/>
        <end position="41"/>
    </location>
</feature>
<name>A0ABP6IJ88_9ACTN</name>
<proteinExistence type="predicted"/>